<dbReference type="EMBL" id="JAAGRR010000211">
    <property type="protein sequence ID" value="NDY43565.1"/>
    <property type="molecule type" value="Genomic_DNA"/>
</dbReference>
<dbReference type="AlphaFoldDB" id="A0A6N9TQM4"/>
<dbReference type="InterPro" id="IPR027417">
    <property type="entry name" value="P-loop_NTPase"/>
</dbReference>
<comment type="similarity">
    <text evidence="11">Belongs to the ABC transporter superfamily. UvrA family.</text>
</comment>
<dbReference type="InterPro" id="IPR003439">
    <property type="entry name" value="ABC_transporter-like_ATP-bd"/>
</dbReference>
<keyword evidence="16" id="KW-1185">Reference proteome</keyword>
<dbReference type="PANTHER" id="PTHR43152">
    <property type="entry name" value="UVRABC SYSTEM PROTEIN A"/>
    <property type="match status" value="1"/>
</dbReference>
<evidence type="ECO:0000256" key="10">
    <source>
        <dbReference type="ARBA" id="ARBA00023204"/>
    </source>
</evidence>
<dbReference type="Proteomes" id="UP000469346">
    <property type="component" value="Unassembled WGS sequence"/>
</dbReference>
<keyword evidence="2" id="KW-0963">Cytoplasm</keyword>
<keyword evidence="6" id="KW-0228">DNA excision</keyword>
<evidence type="ECO:0000256" key="4">
    <source>
        <dbReference type="ARBA" id="ARBA00022741"/>
    </source>
</evidence>
<dbReference type="SUPFAM" id="SSF52540">
    <property type="entry name" value="P-loop containing nucleoside triphosphate hydrolases"/>
    <property type="match status" value="1"/>
</dbReference>
<evidence type="ECO:0000259" key="14">
    <source>
        <dbReference type="Pfam" id="PF00005"/>
    </source>
</evidence>
<evidence type="ECO:0000256" key="8">
    <source>
        <dbReference type="ARBA" id="ARBA00022881"/>
    </source>
</evidence>
<proteinExistence type="inferred from homology"/>
<dbReference type="GO" id="GO:0016887">
    <property type="term" value="F:ATP hydrolysis activity"/>
    <property type="evidence" value="ECO:0007669"/>
    <property type="project" value="InterPro"/>
</dbReference>
<dbReference type="GO" id="GO:0005524">
    <property type="term" value="F:ATP binding"/>
    <property type="evidence" value="ECO:0007669"/>
    <property type="project" value="UniProtKB-KW"/>
</dbReference>
<evidence type="ECO:0000313" key="16">
    <source>
        <dbReference type="Proteomes" id="UP000469346"/>
    </source>
</evidence>
<evidence type="ECO:0000256" key="9">
    <source>
        <dbReference type="ARBA" id="ARBA00023125"/>
    </source>
</evidence>
<reference evidence="15 16" key="1">
    <citation type="submission" date="2020-02" db="EMBL/GenBank/DDBJ databases">
        <title>Comparative genomics of sulfur disproportionating microorganisms.</title>
        <authorList>
            <person name="Ward L.M."/>
            <person name="Bertran E."/>
            <person name="Johnston D.T."/>
        </authorList>
    </citation>
    <scope>NUCLEOTIDE SEQUENCE [LARGE SCALE GENOMIC DNA]</scope>
    <source>
        <strain evidence="15 16">DSM 100025</strain>
    </source>
</reference>
<evidence type="ECO:0000256" key="7">
    <source>
        <dbReference type="ARBA" id="ARBA00022840"/>
    </source>
</evidence>
<evidence type="ECO:0000256" key="12">
    <source>
        <dbReference type="ARBA" id="ARBA00039316"/>
    </source>
</evidence>
<evidence type="ECO:0000256" key="3">
    <source>
        <dbReference type="ARBA" id="ARBA00022737"/>
    </source>
</evidence>
<evidence type="ECO:0000256" key="6">
    <source>
        <dbReference type="ARBA" id="ARBA00022769"/>
    </source>
</evidence>
<dbReference type="GO" id="GO:0003677">
    <property type="term" value="F:DNA binding"/>
    <property type="evidence" value="ECO:0007669"/>
    <property type="project" value="UniProtKB-KW"/>
</dbReference>
<dbReference type="Gene3D" id="3.40.50.300">
    <property type="entry name" value="P-loop containing nucleotide triphosphate hydrolases"/>
    <property type="match status" value="1"/>
</dbReference>
<evidence type="ECO:0000256" key="13">
    <source>
        <dbReference type="ARBA" id="ARBA00042156"/>
    </source>
</evidence>
<keyword evidence="5" id="KW-0227">DNA damage</keyword>
<dbReference type="RefSeq" id="WP_163299902.1">
    <property type="nucleotide sequence ID" value="NZ_JAAGRR010000211.1"/>
</dbReference>
<sequence>MPGRFPHPATAPTGGVLRIRGARCHNLRALDLDLPLGRIIGLCGPSGSGKSSLAMDLLAVEGRYRYLLALGLEERAESRHWEEAPVDRIEG</sequence>
<organism evidence="15 16">
    <name type="scientific">Dissulfurirhabdus thermomarina</name>
    <dbReference type="NCBI Taxonomy" id="1765737"/>
    <lineage>
        <taxon>Bacteria</taxon>
        <taxon>Deltaproteobacteria</taxon>
        <taxon>Dissulfurirhabdaceae</taxon>
        <taxon>Dissulfurirhabdus</taxon>
    </lineage>
</organism>
<accession>A0A6N9TQM4</accession>
<keyword evidence="3" id="KW-0677">Repeat</keyword>
<dbReference type="Pfam" id="PF00005">
    <property type="entry name" value="ABC_tran"/>
    <property type="match status" value="1"/>
</dbReference>
<keyword evidence="10" id="KW-0234">DNA repair</keyword>
<evidence type="ECO:0000256" key="11">
    <source>
        <dbReference type="ARBA" id="ARBA00038000"/>
    </source>
</evidence>
<dbReference type="GO" id="GO:0006281">
    <property type="term" value="P:DNA repair"/>
    <property type="evidence" value="ECO:0007669"/>
    <property type="project" value="UniProtKB-KW"/>
</dbReference>
<keyword evidence="9" id="KW-0238">DNA-binding</keyword>
<evidence type="ECO:0000256" key="5">
    <source>
        <dbReference type="ARBA" id="ARBA00022763"/>
    </source>
</evidence>
<protein>
    <recommendedName>
        <fullName evidence="12">UvrABC system protein A</fullName>
    </recommendedName>
    <alternativeName>
        <fullName evidence="13">Excinuclease ABC subunit A</fullName>
    </alternativeName>
</protein>
<evidence type="ECO:0000256" key="1">
    <source>
        <dbReference type="ARBA" id="ARBA00004496"/>
    </source>
</evidence>
<evidence type="ECO:0000313" key="15">
    <source>
        <dbReference type="EMBL" id="NDY43565.1"/>
    </source>
</evidence>
<gene>
    <name evidence="15" type="ORF">G3N55_12045</name>
</gene>
<feature type="domain" description="ABC transporter" evidence="14">
    <location>
        <begin position="27"/>
        <end position="58"/>
    </location>
</feature>
<keyword evidence="8" id="KW-0267">Excision nuclease</keyword>
<evidence type="ECO:0000256" key="2">
    <source>
        <dbReference type="ARBA" id="ARBA00022490"/>
    </source>
</evidence>
<name>A0A6N9TQM4_DISTH</name>
<dbReference type="PANTHER" id="PTHR43152:SF3">
    <property type="entry name" value="UVRABC SYSTEM PROTEIN A"/>
    <property type="match status" value="1"/>
</dbReference>
<feature type="non-terminal residue" evidence="15">
    <location>
        <position position="91"/>
    </location>
</feature>
<dbReference type="GO" id="GO:0004518">
    <property type="term" value="F:nuclease activity"/>
    <property type="evidence" value="ECO:0007669"/>
    <property type="project" value="UniProtKB-KW"/>
</dbReference>
<dbReference type="GO" id="GO:0005737">
    <property type="term" value="C:cytoplasm"/>
    <property type="evidence" value="ECO:0007669"/>
    <property type="project" value="UniProtKB-SubCell"/>
</dbReference>
<comment type="subcellular location">
    <subcellularLocation>
        <location evidence="1">Cytoplasm</location>
    </subcellularLocation>
</comment>
<keyword evidence="7" id="KW-0067">ATP-binding</keyword>
<keyword evidence="4" id="KW-0547">Nucleotide-binding</keyword>
<comment type="caution">
    <text evidence="15">The sequence shown here is derived from an EMBL/GenBank/DDBJ whole genome shotgun (WGS) entry which is preliminary data.</text>
</comment>